<gene>
    <name evidence="3" type="ORF">CDV31_016306</name>
</gene>
<evidence type="ECO:0000259" key="2">
    <source>
        <dbReference type="Pfam" id="PF17921"/>
    </source>
</evidence>
<dbReference type="Pfam" id="PF17921">
    <property type="entry name" value="Integrase_H2C2"/>
    <property type="match status" value="1"/>
</dbReference>
<comment type="caution">
    <text evidence="3">The sequence shown here is derived from an EMBL/GenBank/DDBJ whole genome shotgun (WGS) entry which is preliminary data.</text>
</comment>
<evidence type="ECO:0000256" key="1">
    <source>
        <dbReference type="SAM" id="MobiDB-lite"/>
    </source>
</evidence>
<evidence type="ECO:0000313" key="4">
    <source>
        <dbReference type="Proteomes" id="UP000288429"/>
    </source>
</evidence>
<protein>
    <recommendedName>
        <fullName evidence="2">Integrase zinc-binding domain-containing protein</fullName>
    </recommendedName>
</protein>
<keyword evidence="4" id="KW-1185">Reference proteome</keyword>
<feature type="region of interest" description="Disordered" evidence="1">
    <location>
        <begin position="144"/>
        <end position="164"/>
    </location>
</feature>
<name>A0A428SBL4_9HYPO</name>
<dbReference type="Proteomes" id="UP000288429">
    <property type="component" value="Unassembled WGS sequence"/>
</dbReference>
<sequence length="191" mass="22013">MAQETQYGSGLFSSETRNEFRLYLHDHPNSRRVSQSERCNILAWLTNPEIRPSSQQEFSRRHYVQKTFAWDETRQTLVAVAKDMKKDRDVITEEDIVDIVEFVHLKNGHAGWDATWKGISSSYYGILRADVIFLLKQCPVCAENPRKRPKSQTSSGSHLAEEGPSNFLSIDDLLRDSVSDIEREDMFVDQS</sequence>
<dbReference type="InterPro" id="IPR041588">
    <property type="entry name" value="Integrase_H2C2"/>
</dbReference>
<feature type="domain" description="Integrase zinc-binding" evidence="2">
    <location>
        <begin position="96"/>
        <end position="144"/>
    </location>
</feature>
<proteinExistence type="predicted"/>
<accession>A0A428SBL4</accession>
<reference evidence="3 4" key="1">
    <citation type="submission" date="2017-06" db="EMBL/GenBank/DDBJ databases">
        <title>Cmopartive genomic analysis of Ambrosia Fusariam Clade fungi.</title>
        <authorList>
            <person name="Stajich J.E."/>
            <person name="Carrillo J."/>
            <person name="Kijimoto T."/>
            <person name="Eskalen A."/>
            <person name="O'Donnell K."/>
            <person name="Kasson M."/>
        </authorList>
    </citation>
    <scope>NUCLEOTIDE SEQUENCE [LARGE SCALE GENOMIC DNA]</scope>
    <source>
        <strain evidence="3 4">NRRL 20438</strain>
    </source>
</reference>
<evidence type="ECO:0000313" key="3">
    <source>
        <dbReference type="EMBL" id="RSL87144.1"/>
    </source>
</evidence>
<dbReference type="EMBL" id="NIZV01000511">
    <property type="protein sequence ID" value="RSL87144.1"/>
    <property type="molecule type" value="Genomic_DNA"/>
</dbReference>
<dbReference type="AlphaFoldDB" id="A0A428SBL4"/>
<organism evidence="3 4">
    <name type="scientific">Fusarium ambrosium</name>
    <dbReference type="NCBI Taxonomy" id="131363"/>
    <lineage>
        <taxon>Eukaryota</taxon>
        <taxon>Fungi</taxon>
        <taxon>Dikarya</taxon>
        <taxon>Ascomycota</taxon>
        <taxon>Pezizomycotina</taxon>
        <taxon>Sordariomycetes</taxon>
        <taxon>Hypocreomycetidae</taxon>
        <taxon>Hypocreales</taxon>
        <taxon>Nectriaceae</taxon>
        <taxon>Fusarium</taxon>
        <taxon>Fusarium solani species complex</taxon>
    </lineage>
</organism>